<evidence type="ECO:0000313" key="2">
    <source>
        <dbReference type="Proteomes" id="UP001202550"/>
    </source>
</evidence>
<gene>
    <name evidence="1" type="ORF">M3N55_15395</name>
</gene>
<dbReference type="Proteomes" id="UP001202550">
    <property type="component" value="Unassembled WGS sequence"/>
</dbReference>
<accession>A0ABT0M5I6</accession>
<protein>
    <submittedName>
        <fullName evidence="1">Uncharacterized protein</fullName>
    </submittedName>
</protein>
<reference evidence="1 2" key="1">
    <citation type="submission" date="2022-05" db="EMBL/GenBank/DDBJ databases">
        <title>Seasonal and diel survey of microbial diversity of the Tyrrhenian coast.</title>
        <authorList>
            <person name="Gattoni G."/>
            <person name="Corral P."/>
        </authorList>
    </citation>
    <scope>NUCLEOTIDE SEQUENCE [LARGE SCALE GENOMIC DNA]</scope>
    <source>
        <strain evidence="1 2">V10</strain>
    </source>
</reference>
<dbReference type="RefSeq" id="WP_249060740.1">
    <property type="nucleotide sequence ID" value="NZ_JALZWP010000024.1"/>
</dbReference>
<name>A0ABT0M5I6_9RHOB</name>
<keyword evidence="2" id="KW-1185">Reference proteome</keyword>
<comment type="caution">
    <text evidence="1">The sequence shown here is derived from an EMBL/GenBank/DDBJ whole genome shotgun (WGS) entry which is preliminary data.</text>
</comment>
<sequence>MKITIDYKNEIACAERVFDIGAIAIGMAEIAHEAVEKVAKCFIGDWARISLNMSTCELSVCCPREYPPQDNQICLSYPVAKRDLVTAIAGLIIIEMMEHGIASEFFGIKHRSSKQIVSAIHEAVARPNDAPNDDLAMCVNLLVKRTHKILISYDQPEDIPY</sequence>
<proteinExistence type="predicted"/>
<organism evidence="1 2">
    <name type="scientific">Roseinatronobacter domitianus</name>
    <dbReference type="NCBI Taxonomy" id="2940293"/>
    <lineage>
        <taxon>Bacteria</taxon>
        <taxon>Pseudomonadati</taxon>
        <taxon>Pseudomonadota</taxon>
        <taxon>Alphaproteobacteria</taxon>
        <taxon>Rhodobacterales</taxon>
        <taxon>Paracoccaceae</taxon>
        <taxon>Roseinatronobacter</taxon>
    </lineage>
</organism>
<dbReference type="EMBL" id="JALZWP010000024">
    <property type="protein sequence ID" value="MCL1630110.1"/>
    <property type="molecule type" value="Genomic_DNA"/>
</dbReference>
<evidence type="ECO:0000313" key="1">
    <source>
        <dbReference type="EMBL" id="MCL1630110.1"/>
    </source>
</evidence>